<dbReference type="Gene3D" id="1.10.1040.10">
    <property type="entry name" value="N-(1-d-carboxylethyl)-l-norvaline Dehydrogenase, domain 2"/>
    <property type="match status" value="1"/>
</dbReference>
<keyword evidence="1" id="KW-0560">Oxidoreductase</keyword>
<dbReference type="EMBL" id="FRDL01000005">
    <property type="protein sequence ID" value="SHN68390.1"/>
    <property type="molecule type" value="Genomic_DNA"/>
</dbReference>
<name>A0A1M7TCD7_9RHOB</name>
<dbReference type="Proteomes" id="UP000184066">
    <property type="component" value="Unassembled WGS sequence"/>
</dbReference>
<keyword evidence="5" id="KW-1185">Reference proteome</keyword>
<dbReference type="Pfam" id="PF08125">
    <property type="entry name" value="Mannitol_dh_C"/>
    <property type="match status" value="1"/>
</dbReference>
<dbReference type="Gene3D" id="3.40.50.720">
    <property type="entry name" value="NAD(P)-binding Rossmann-like Domain"/>
    <property type="match status" value="1"/>
</dbReference>
<dbReference type="InterPro" id="IPR013328">
    <property type="entry name" value="6PGD_dom2"/>
</dbReference>
<dbReference type="InterPro" id="IPR000669">
    <property type="entry name" value="Mannitol_DH"/>
</dbReference>
<dbReference type="InterPro" id="IPR008927">
    <property type="entry name" value="6-PGluconate_DH-like_C_sf"/>
</dbReference>
<reference evidence="4 5" key="1">
    <citation type="submission" date="2016-12" db="EMBL/GenBank/DDBJ databases">
        <authorList>
            <person name="Song W.-J."/>
            <person name="Kurnit D.M."/>
        </authorList>
    </citation>
    <scope>NUCLEOTIDE SEQUENCE [LARGE SCALE GENOMIC DNA]</scope>
    <source>
        <strain evidence="4 5">CGMCC 1.10808</strain>
    </source>
</reference>
<dbReference type="PANTHER" id="PTHR43362:SF1">
    <property type="entry name" value="MANNITOL DEHYDROGENASE 2-RELATED"/>
    <property type="match status" value="1"/>
</dbReference>
<sequence>MTAPLAPAEERPADERTMSMNAPVKLSQAALPHLPSHVGRPRYDRAALRAGIVHVGVGNFHRAHQGWHLHRLMQQGLAQDWAVIGAGVRPQDEAMRARLSAQDWLTTLIELRPEGPAAEVIGPMIGFAPPAEDSAPLIAAMSDPAIRIVSLTVTEGGYFVDPAGGFDAAHPDIRRDAADPARPRTVFGAIVAAMARRRAQGLAPFTVMSCDNLQGNGAAARRAVTGLARMSDPALADWIEAEGAFPNSMVDCIVPATGPDELALARRLGVEDAAPVTHENYRQWVIEDRFCAGRPELERVGVIFSDAVHDYELLKIRVLNAGHQVLANAGELLGLATIADCMAHPLIGAMFRRVEMEEICPHAPDVPGTSAQDYARLIERRFANPAIRDSTRRVAHDGASRHPAFVLPILREALAAGAPVEGLSLVEALWARMCAGVREDGSAIAPNDPIWDQLQTAAQAARERSAAWLEQRRIYGDLAEAPRFAEAFARWLDLIWARGTAEALRIHAQQGAAPAA</sequence>
<accession>A0A1M7TCD7</accession>
<evidence type="ECO:0000256" key="1">
    <source>
        <dbReference type="ARBA" id="ARBA00023002"/>
    </source>
</evidence>
<dbReference type="Pfam" id="PF01232">
    <property type="entry name" value="Mannitol_dh"/>
    <property type="match status" value="1"/>
</dbReference>
<dbReference type="SUPFAM" id="SSF48179">
    <property type="entry name" value="6-phosphogluconate dehydrogenase C-terminal domain-like"/>
    <property type="match status" value="1"/>
</dbReference>
<dbReference type="InterPro" id="IPR013131">
    <property type="entry name" value="Mannitol_DH_N"/>
</dbReference>
<protein>
    <submittedName>
        <fullName evidence="4">Mannitol 2-dehydrogenase</fullName>
    </submittedName>
</protein>
<dbReference type="GO" id="GO:0016616">
    <property type="term" value="F:oxidoreductase activity, acting on the CH-OH group of donors, NAD or NADP as acceptor"/>
    <property type="evidence" value="ECO:0007669"/>
    <property type="project" value="TreeGrafter"/>
</dbReference>
<evidence type="ECO:0000313" key="5">
    <source>
        <dbReference type="Proteomes" id="UP000184066"/>
    </source>
</evidence>
<evidence type="ECO:0000313" key="4">
    <source>
        <dbReference type="EMBL" id="SHN68390.1"/>
    </source>
</evidence>
<dbReference type="InterPro" id="IPR013118">
    <property type="entry name" value="Mannitol_DH_C"/>
</dbReference>
<dbReference type="InterPro" id="IPR036291">
    <property type="entry name" value="NAD(P)-bd_dom_sf"/>
</dbReference>
<dbReference type="AlphaFoldDB" id="A0A1M7TCD7"/>
<dbReference type="STRING" id="1189325.SAMN04488119_105223"/>
<dbReference type="InterPro" id="IPR050988">
    <property type="entry name" value="Mannitol_DH/Oxidoreductase"/>
</dbReference>
<proteinExistence type="predicted"/>
<feature type="domain" description="Mannitol dehydrogenase C-terminal" evidence="3">
    <location>
        <begin position="308"/>
        <end position="495"/>
    </location>
</feature>
<evidence type="ECO:0000259" key="3">
    <source>
        <dbReference type="Pfam" id="PF08125"/>
    </source>
</evidence>
<gene>
    <name evidence="4" type="ORF">SAMN05216200_105221</name>
</gene>
<feature type="domain" description="Mannitol dehydrogenase N-terminal" evidence="2">
    <location>
        <begin position="51"/>
        <end position="298"/>
    </location>
</feature>
<dbReference type="PANTHER" id="PTHR43362">
    <property type="entry name" value="MANNITOL DEHYDROGENASE DSF1-RELATED"/>
    <property type="match status" value="1"/>
</dbReference>
<evidence type="ECO:0000259" key="2">
    <source>
        <dbReference type="Pfam" id="PF01232"/>
    </source>
</evidence>
<dbReference type="PRINTS" id="PR00084">
    <property type="entry name" value="MTLDHDRGNASE"/>
</dbReference>
<dbReference type="SUPFAM" id="SSF51735">
    <property type="entry name" value="NAD(P)-binding Rossmann-fold domains"/>
    <property type="match status" value="1"/>
</dbReference>
<organism evidence="4 5">
    <name type="scientific">Oceanicella actignis</name>
    <dbReference type="NCBI Taxonomy" id="1189325"/>
    <lineage>
        <taxon>Bacteria</taxon>
        <taxon>Pseudomonadati</taxon>
        <taxon>Pseudomonadota</taxon>
        <taxon>Alphaproteobacteria</taxon>
        <taxon>Rhodobacterales</taxon>
        <taxon>Paracoccaceae</taxon>
        <taxon>Oceanicella</taxon>
    </lineage>
</organism>